<reference evidence="1 2" key="1">
    <citation type="submission" date="2020-02" db="EMBL/GenBank/DDBJ databases">
        <title>Draft genome sequence of two Spirosoma agri KCTC 52727 and Spirosoma terrae KCTC 52035.</title>
        <authorList>
            <person name="Rojas J."/>
            <person name="Ambika Manirajan B."/>
            <person name="Suarez C."/>
            <person name="Ratering S."/>
            <person name="Schnell S."/>
        </authorList>
    </citation>
    <scope>NUCLEOTIDE SEQUENCE [LARGE SCALE GENOMIC DNA]</scope>
    <source>
        <strain evidence="1 2">KCTC 52035</strain>
    </source>
</reference>
<evidence type="ECO:0000313" key="1">
    <source>
        <dbReference type="EMBL" id="NDU96866.1"/>
    </source>
</evidence>
<dbReference type="Proteomes" id="UP000474175">
    <property type="component" value="Unassembled WGS sequence"/>
</dbReference>
<accession>A0A6L9L8C9</accession>
<organism evidence="1 2">
    <name type="scientific">Spirosoma terrae</name>
    <dbReference type="NCBI Taxonomy" id="1968276"/>
    <lineage>
        <taxon>Bacteria</taxon>
        <taxon>Pseudomonadati</taxon>
        <taxon>Bacteroidota</taxon>
        <taxon>Cytophagia</taxon>
        <taxon>Cytophagales</taxon>
        <taxon>Cytophagaceae</taxon>
        <taxon>Spirosoma</taxon>
    </lineage>
</organism>
<proteinExistence type="predicted"/>
<dbReference type="AlphaFoldDB" id="A0A6L9L8C9"/>
<sequence length="123" mass="13782">MNKQQLKLDIDKLHNLKMSIGNLTYGEASKAKYAMGNLIKKIEFTTNFLGSMALPVELIDSRDKAFAQINPAVQAILQEAGKNEKRSNGHELISTETDNQSEVIRRALGNFDTEASRWLESNN</sequence>
<dbReference type="RefSeq" id="WP_163951750.1">
    <property type="nucleotide sequence ID" value="NZ_JAAFZH010000008.1"/>
</dbReference>
<comment type="caution">
    <text evidence="1">The sequence shown here is derived from an EMBL/GenBank/DDBJ whole genome shotgun (WGS) entry which is preliminary data.</text>
</comment>
<name>A0A6L9L8C9_9BACT</name>
<gene>
    <name evidence="1" type="ORF">GK108_18425</name>
</gene>
<keyword evidence="2" id="KW-1185">Reference proteome</keyword>
<protein>
    <submittedName>
        <fullName evidence="1">Uncharacterized protein</fullName>
    </submittedName>
</protein>
<dbReference type="EMBL" id="JAAFZH010000008">
    <property type="protein sequence ID" value="NDU96866.1"/>
    <property type="molecule type" value="Genomic_DNA"/>
</dbReference>
<evidence type="ECO:0000313" key="2">
    <source>
        <dbReference type="Proteomes" id="UP000474175"/>
    </source>
</evidence>